<dbReference type="EMBL" id="PGTM01000104">
    <property type="protein sequence ID" value="PJF35856.1"/>
    <property type="molecule type" value="Genomic_DNA"/>
</dbReference>
<evidence type="ECO:0000313" key="3">
    <source>
        <dbReference type="EMBL" id="PJF42412.1"/>
    </source>
</evidence>
<gene>
    <name evidence="2" type="ORF">CUN49_08455</name>
    <name evidence="3" type="ORF">CUN50_04180</name>
</gene>
<organism evidence="2 5">
    <name type="scientific">Candidatus Thermofonsia Clade 1 bacterium</name>
    <dbReference type="NCBI Taxonomy" id="2364210"/>
    <lineage>
        <taxon>Bacteria</taxon>
        <taxon>Bacillati</taxon>
        <taxon>Chloroflexota</taxon>
        <taxon>Candidatus Thermofontia</taxon>
        <taxon>Candidatus Thermofonsia Clade 1</taxon>
    </lineage>
</organism>
<reference evidence="4 5" key="1">
    <citation type="submission" date="2017-11" db="EMBL/GenBank/DDBJ databases">
        <title>Evolution of Phototrophy in the Chloroflexi Phylum Driven by Horizontal Gene Transfer.</title>
        <authorList>
            <person name="Ward L.M."/>
            <person name="Hemp J."/>
            <person name="Shih P.M."/>
            <person name="Mcglynn S.E."/>
            <person name="Fischer W."/>
        </authorList>
    </citation>
    <scope>NUCLEOTIDE SEQUENCE [LARGE SCALE GENOMIC DNA]</scope>
    <source>
        <strain evidence="3">CP1_1M</strain>
        <strain evidence="2">JP3_13</strain>
    </source>
</reference>
<dbReference type="SUPFAM" id="SSF56281">
    <property type="entry name" value="Metallo-hydrolase/oxidoreductase"/>
    <property type="match status" value="1"/>
</dbReference>
<keyword evidence="2" id="KW-0378">Hydrolase</keyword>
<dbReference type="InterPro" id="IPR001279">
    <property type="entry name" value="Metallo-B-lactamas"/>
</dbReference>
<evidence type="ECO:0000259" key="1">
    <source>
        <dbReference type="Pfam" id="PF12706"/>
    </source>
</evidence>
<dbReference type="AlphaFoldDB" id="A0A2M8PE79"/>
<dbReference type="Pfam" id="PF12706">
    <property type="entry name" value="Lactamase_B_2"/>
    <property type="match status" value="1"/>
</dbReference>
<protein>
    <submittedName>
        <fullName evidence="2">MBL fold metallo-hydrolase</fullName>
    </submittedName>
</protein>
<dbReference type="GO" id="GO:0016787">
    <property type="term" value="F:hydrolase activity"/>
    <property type="evidence" value="ECO:0007669"/>
    <property type="project" value="UniProtKB-KW"/>
</dbReference>
<evidence type="ECO:0000313" key="5">
    <source>
        <dbReference type="Proteomes" id="UP000229681"/>
    </source>
</evidence>
<dbReference type="Gene3D" id="3.60.15.10">
    <property type="entry name" value="Ribonuclease Z/Hydroxyacylglutathione hydrolase-like"/>
    <property type="match status" value="1"/>
</dbReference>
<dbReference type="EMBL" id="PGTL01000018">
    <property type="protein sequence ID" value="PJF42412.1"/>
    <property type="molecule type" value="Genomic_DNA"/>
</dbReference>
<dbReference type="InterPro" id="IPR036866">
    <property type="entry name" value="RibonucZ/Hydroxyglut_hydro"/>
</dbReference>
<comment type="caution">
    <text evidence="2">The sequence shown here is derived from an EMBL/GenBank/DDBJ whole genome shotgun (WGS) entry which is preliminary data.</text>
</comment>
<dbReference type="Proteomes" id="UP000229681">
    <property type="component" value="Unassembled WGS sequence"/>
</dbReference>
<accession>A0A2M8PE79</accession>
<evidence type="ECO:0000313" key="2">
    <source>
        <dbReference type="EMBL" id="PJF35856.1"/>
    </source>
</evidence>
<name>A0A2M8PE79_9CHLR</name>
<evidence type="ECO:0000313" key="4">
    <source>
        <dbReference type="Proteomes" id="UP000228947"/>
    </source>
</evidence>
<proteinExistence type="predicted"/>
<dbReference type="CDD" id="cd07715">
    <property type="entry name" value="TaR3-like_MBL-fold"/>
    <property type="match status" value="1"/>
</dbReference>
<dbReference type="PANTHER" id="PTHR42663">
    <property type="entry name" value="HYDROLASE C777.06C-RELATED-RELATED"/>
    <property type="match status" value="1"/>
</dbReference>
<dbReference type="PANTHER" id="PTHR42663:SF4">
    <property type="entry name" value="SLL1036 PROTEIN"/>
    <property type="match status" value="1"/>
</dbReference>
<sequence>MKVTFWGARGSIPAPMGQDELREKLKAALLGAVGVDLTDRAAVDEYIARLPQWIASTAGGNTTCMEVRADQTLLILDCGSGMRLLGNALMREAFGKGQGEAHILISHTHWDHIQGFVFFAPAYVRGNKLHFYSPFPDLSTRFEDQQREIYFPVAMDYMSATRTWTVLDPNEAFQINDVKVELMLLSHPGGAYAYRLTHQGKVLVYATDGEYQRMDAEHTARYVDFFRDADLLIFDAQYSFEQVIDEKRDWGHSTPKMGAELAFRARCKRLALTHHDPLATDERLWNAVAEAYNYLAFRSRGSGQSLETEVILAQEGRTVEL</sequence>
<dbReference type="Proteomes" id="UP000228947">
    <property type="component" value="Unassembled WGS sequence"/>
</dbReference>
<feature type="domain" description="Metallo-beta-lactamase" evidence="1">
    <location>
        <begin position="76"/>
        <end position="275"/>
    </location>
</feature>